<dbReference type="PANTHER" id="PTHR14969:SF13">
    <property type="entry name" value="AT30094P"/>
    <property type="match status" value="1"/>
</dbReference>
<feature type="transmembrane region" description="Helical" evidence="1">
    <location>
        <begin position="18"/>
        <end position="38"/>
    </location>
</feature>
<dbReference type="RefSeq" id="WP_247376629.1">
    <property type="nucleotide sequence ID" value="NZ_JALLGV010000003.1"/>
</dbReference>
<organism evidence="3 4">
    <name type="scientific">Halorientalis brevis</name>
    <dbReference type="NCBI Taxonomy" id="1126241"/>
    <lineage>
        <taxon>Archaea</taxon>
        <taxon>Methanobacteriati</taxon>
        <taxon>Methanobacteriota</taxon>
        <taxon>Stenosarchaea group</taxon>
        <taxon>Halobacteria</taxon>
        <taxon>Halobacteriales</taxon>
        <taxon>Haloarculaceae</taxon>
        <taxon>Halorientalis</taxon>
    </lineage>
</organism>
<dbReference type="EMBL" id="JBHUDJ010000001">
    <property type="protein sequence ID" value="MFD1586047.1"/>
    <property type="molecule type" value="Genomic_DNA"/>
</dbReference>
<dbReference type="SMART" id="SM00014">
    <property type="entry name" value="acidPPc"/>
    <property type="match status" value="1"/>
</dbReference>
<dbReference type="PANTHER" id="PTHR14969">
    <property type="entry name" value="SPHINGOSINE-1-PHOSPHATE PHOSPHOHYDROLASE"/>
    <property type="match status" value="1"/>
</dbReference>
<dbReference type="SUPFAM" id="SSF48317">
    <property type="entry name" value="Acid phosphatase/Vanadium-dependent haloperoxidase"/>
    <property type="match status" value="1"/>
</dbReference>
<evidence type="ECO:0000259" key="2">
    <source>
        <dbReference type="SMART" id="SM00014"/>
    </source>
</evidence>
<feature type="transmembrane region" description="Helical" evidence="1">
    <location>
        <begin position="274"/>
        <end position="293"/>
    </location>
</feature>
<evidence type="ECO:0000256" key="1">
    <source>
        <dbReference type="SAM" id="Phobius"/>
    </source>
</evidence>
<dbReference type="Pfam" id="PF01569">
    <property type="entry name" value="PAP2"/>
    <property type="match status" value="1"/>
</dbReference>
<name>A0ABD6C9V1_9EURY</name>
<feature type="transmembrane region" description="Helical" evidence="1">
    <location>
        <begin position="249"/>
        <end position="268"/>
    </location>
</feature>
<keyword evidence="1" id="KW-0812">Transmembrane</keyword>
<comment type="caution">
    <text evidence="3">The sequence shown here is derived from an EMBL/GenBank/DDBJ whole genome shotgun (WGS) entry which is preliminary data.</text>
</comment>
<feature type="transmembrane region" description="Helical" evidence="1">
    <location>
        <begin position="194"/>
        <end position="212"/>
    </location>
</feature>
<feature type="domain" description="Phosphatidic acid phosphatase type 2/haloperoxidase" evidence="2">
    <location>
        <begin position="60"/>
        <end position="183"/>
    </location>
</feature>
<dbReference type="InterPro" id="IPR036938">
    <property type="entry name" value="PAP2/HPO_sf"/>
</dbReference>
<keyword evidence="1" id="KW-1133">Transmembrane helix</keyword>
<keyword evidence="4" id="KW-1185">Reference proteome</keyword>
<dbReference type="Proteomes" id="UP001597119">
    <property type="component" value="Unassembled WGS sequence"/>
</dbReference>
<feature type="transmembrane region" description="Helical" evidence="1">
    <location>
        <begin position="59"/>
        <end position="83"/>
    </location>
</feature>
<proteinExistence type="predicted"/>
<evidence type="ECO:0000313" key="4">
    <source>
        <dbReference type="Proteomes" id="UP001597119"/>
    </source>
</evidence>
<dbReference type="AlphaFoldDB" id="A0ABD6C9V1"/>
<evidence type="ECO:0000313" key="3">
    <source>
        <dbReference type="EMBL" id="MFD1586047.1"/>
    </source>
</evidence>
<feature type="transmembrane region" description="Helical" evidence="1">
    <location>
        <begin position="113"/>
        <end position="134"/>
    </location>
</feature>
<sequence>MSHGTGVISVVQDVLGPLVPVFALVTQLGDVWFLLLLLSTLFLADGRVPGFHDRIDRCAVAYVVALAIGGLALTVGLKLLIAYPRPPAGAVNGGWLPGPLFDLYVGVTAAEGYGFPSGHAFGATVVYGGLALVYGDSVSRRRLLGAGVLAGIVGFSRVAIGVHHLLSVLGGFGLGVAYLALATKATDNGRQVGIAFLLAVLAGVFALFAGGYERDPVIALGMALGGRLTWQVAGDRIAAASLSARERGLLVVGGLTVIGGLFVGMEVLEPALPITFLLSAAIVATLLVLPVVADERKR</sequence>
<gene>
    <name evidence="3" type="ORF">ACFR9U_03565</name>
</gene>
<dbReference type="Gene3D" id="1.20.144.10">
    <property type="entry name" value="Phosphatidic acid phosphatase type 2/haloperoxidase"/>
    <property type="match status" value="1"/>
</dbReference>
<dbReference type="InterPro" id="IPR000326">
    <property type="entry name" value="PAP2/HPO"/>
</dbReference>
<feature type="transmembrane region" description="Helical" evidence="1">
    <location>
        <begin position="166"/>
        <end position="182"/>
    </location>
</feature>
<keyword evidence="1" id="KW-0472">Membrane</keyword>
<accession>A0ABD6C9V1</accession>
<protein>
    <submittedName>
        <fullName evidence="3">Phosphatase PAP2 family protein</fullName>
    </submittedName>
</protein>
<reference evidence="3 4" key="1">
    <citation type="journal article" date="2019" name="Int. J. Syst. Evol. Microbiol.">
        <title>The Global Catalogue of Microorganisms (GCM) 10K type strain sequencing project: providing services to taxonomists for standard genome sequencing and annotation.</title>
        <authorList>
            <consortium name="The Broad Institute Genomics Platform"/>
            <consortium name="The Broad Institute Genome Sequencing Center for Infectious Disease"/>
            <person name="Wu L."/>
            <person name="Ma J."/>
        </authorList>
    </citation>
    <scope>NUCLEOTIDE SEQUENCE [LARGE SCALE GENOMIC DNA]</scope>
    <source>
        <strain evidence="3 4">CGMCC 1.12125</strain>
    </source>
</reference>